<comment type="caution">
    <text evidence="1">The sequence shown here is derived from an EMBL/GenBank/DDBJ whole genome shotgun (WGS) entry which is preliminary data.</text>
</comment>
<keyword evidence="2" id="KW-1185">Reference proteome</keyword>
<evidence type="ECO:0008006" key="3">
    <source>
        <dbReference type="Google" id="ProtNLM"/>
    </source>
</evidence>
<name>D2MMH4_9FIRM</name>
<dbReference type="EMBL" id="ADFR01000002">
    <property type="protein sequence ID" value="EFC06250.1"/>
    <property type="molecule type" value="Genomic_DNA"/>
</dbReference>
<dbReference type="AlphaFoldDB" id="D2MMH4"/>
<organism evidence="1 2">
    <name type="scientific">Bulleidia extructa W1219</name>
    <dbReference type="NCBI Taxonomy" id="679192"/>
    <lineage>
        <taxon>Bacteria</taxon>
        <taxon>Bacillati</taxon>
        <taxon>Bacillota</taxon>
        <taxon>Erysipelotrichia</taxon>
        <taxon>Erysipelotrichales</taxon>
        <taxon>Erysipelotrichaceae</taxon>
        <taxon>Bulleidia</taxon>
    </lineage>
</organism>
<gene>
    <name evidence="1" type="ORF">HMPREF9013_0953</name>
</gene>
<evidence type="ECO:0000313" key="2">
    <source>
        <dbReference type="Proteomes" id="UP000005017"/>
    </source>
</evidence>
<dbReference type="PROSITE" id="PS51257">
    <property type="entry name" value="PROKAR_LIPOPROTEIN"/>
    <property type="match status" value="1"/>
</dbReference>
<protein>
    <recommendedName>
        <fullName evidence="3">Lipoprotein</fullName>
    </recommendedName>
</protein>
<evidence type="ECO:0000313" key="1">
    <source>
        <dbReference type="EMBL" id="EFC06250.1"/>
    </source>
</evidence>
<accession>D2MMH4</accession>
<proteinExistence type="predicted"/>
<reference evidence="2" key="1">
    <citation type="submission" date="2009-12" db="EMBL/GenBank/DDBJ databases">
        <title>Sequence of Clostridiales genomosp. BVAB3 str. UPII9-5.</title>
        <authorList>
            <person name="Madupu R."/>
            <person name="Durkin A.S."/>
            <person name="Torralba M."/>
            <person name="Methe B."/>
            <person name="Sutton G.G."/>
            <person name="Strausberg R.L."/>
            <person name="Nelson K.E."/>
        </authorList>
    </citation>
    <scope>NUCLEOTIDE SEQUENCE [LARGE SCALE GENOMIC DNA]</scope>
    <source>
        <strain evidence="2">W1219</strain>
    </source>
</reference>
<sequence>MVFKMKHLKSIRNILFLLGFVLLITGCGKKEITYKGGMGFSATDLPYKEVKFHIYRSNTDNHKWKRIHTFNISLQEIKKDEYIDINLSSKNKEIIAQVTKNSVTKDETSKTIESKVINSTKFDVPGFTSNLTSYERKSIIQSDQEQIFLLYPISHKSSATYFSKISLSEPYDIEKRNLDNILVTVEFMKP</sequence>
<dbReference type="eggNOG" id="ENOG502ZSW1">
    <property type="taxonomic scope" value="Bacteria"/>
</dbReference>
<dbReference type="Proteomes" id="UP000005017">
    <property type="component" value="Unassembled WGS sequence"/>
</dbReference>